<feature type="chain" id="PRO_5008110667" description="RxLR effector protein" evidence="2">
    <location>
        <begin position="27"/>
        <end position="130"/>
    </location>
</feature>
<reference evidence="3" key="1">
    <citation type="submission" date="2009-11" db="EMBL/GenBank/DDBJ databases">
        <authorList>
            <consortium name="The Broad Institute Genome Sequencing Platform"/>
            <person name="Ward D."/>
            <person name="Feldgarden M."/>
            <person name="Earl A."/>
            <person name="Young S.K."/>
            <person name="Zeng Q."/>
            <person name="Koehrsen M."/>
            <person name="Alvarado L."/>
            <person name="Berlin A."/>
            <person name="Bochicchio J."/>
            <person name="Borenstein D."/>
            <person name="Chapman S.B."/>
            <person name="Chen Z."/>
            <person name="Engels R."/>
            <person name="Freedman E."/>
            <person name="Gellesch M."/>
            <person name="Goldberg J."/>
            <person name="Griggs A."/>
            <person name="Gujja S."/>
            <person name="Heilman E."/>
            <person name="Heiman D."/>
            <person name="Hepburn T."/>
            <person name="Howarth C."/>
            <person name="Jen D."/>
            <person name="Larson L."/>
            <person name="Lewis B."/>
            <person name="Mehta T."/>
            <person name="Park D."/>
            <person name="Pearson M."/>
            <person name="Roberts A."/>
            <person name="Saif S."/>
            <person name="Shea T."/>
            <person name="Shenoy N."/>
            <person name="Sisk P."/>
            <person name="Stolte C."/>
            <person name="Sykes S."/>
            <person name="Thomson T."/>
            <person name="Walk T."/>
            <person name="White J."/>
            <person name="Yandava C."/>
            <person name="Izard J."/>
            <person name="Baranova O.V."/>
            <person name="Blanton J.M."/>
            <person name="Tanner A.C."/>
            <person name="Dewhirst F.E."/>
            <person name="Haas B."/>
            <person name="Nusbaum C."/>
            <person name="Birren B."/>
        </authorList>
    </citation>
    <scope>NUCLEOTIDE SEQUENCE [LARGE SCALE GENOMIC DNA]</scope>
    <source>
        <strain evidence="3">1-1 BBBD Race 1</strain>
    </source>
</reference>
<reference evidence="3" key="2">
    <citation type="submission" date="2016-05" db="EMBL/GenBank/DDBJ databases">
        <title>Comparative analysis highlights variable genome content of wheat rusts and divergence of the mating loci.</title>
        <authorList>
            <person name="Cuomo C.A."/>
            <person name="Bakkeren G."/>
            <person name="Szabo L."/>
            <person name="Khalil H."/>
            <person name="Joly D."/>
            <person name="Goldberg J."/>
            <person name="Young S."/>
            <person name="Zeng Q."/>
            <person name="Fellers J."/>
        </authorList>
    </citation>
    <scope>NUCLEOTIDE SEQUENCE [LARGE SCALE GENOMIC DNA]</scope>
    <source>
        <strain evidence="3">1-1 BBBD Race 1</strain>
    </source>
</reference>
<dbReference type="EnsemblFungi" id="PTTG_25166-t43_1">
    <property type="protein sequence ID" value="PTTG_25166-t43_1-p1"/>
    <property type="gene ID" value="PTTG_25166"/>
</dbReference>
<keyword evidence="5" id="KW-1185">Reference proteome</keyword>
<name>A0A180H6E2_PUCT1</name>
<evidence type="ECO:0000313" key="5">
    <source>
        <dbReference type="Proteomes" id="UP000005240"/>
    </source>
</evidence>
<evidence type="ECO:0000313" key="4">
    <source>
        <dbReference type="EnsemblFungi" id="PTTG_25166-t43_1-p1"/>
    </source>
</evidence>
<evidence type="ECO:0008006" key="6">
    <source>
        <dbReference type="Google" id="ProtNLM"/>
    </source>
</evidence>
<reference evidence="4 5" key="3">
    <citation type="journal article" date="2017" name="G3 (Bethesda)">
        <title>Comparative analysis highlights variable genome content of wheat rusts and divergence of the mating loci.</title>
        <authorList>
            <person name="Cuomo C.A."/>
            <person name="Bakkeren G."/>
            <person name="Khalil H.B."/>
            <person name="Panwar V."/>
            <person name="Joly D."/>
            <person name="Linning R."/>
            <person name="Sakthikumar S."/>
            <person name="Song X."/>
            <person name="Adiconis X."/>
            <person name="Fan L."/>
            <person name="Goldberg J.M."/>
            <person name="Levin J.Z."/>
            <person name="Young S."/>
            <person name="Zeng Q."/>
            <person name="Anikster Y."/>
            <person name="Bruce M."/>
            <person name="Wang M."/>
            <person name="Yin C."/>
            <person name="McCallum B."/>
            <person name="Szabo L.J."/>
            <person name="Hulbert S."/>
            <person name="Chen X."/>
            <person name="Fellers J.P."/>
        </authorList>
    </citation>
    <scope>NUCLEOTIDE SEQUENCE</scope>
    <source>
        <strain evidence="5">Isolate 1-1 / race 1 (BBBD)</strain>
        <strain evidence="4">isolate 1-1 / race 1 (BBBD)</strain>
    </source>
</reference>
<dbReference type="Proteomes" id="UP000005240">
    <property type="component" value="Unassembled WGS sequence"/>
</dbReference>
<dbReference type="VEuPathDB" id="FungiDB:PTTG_25166"/>
<sequence>MTRKLQLALLSIVLVVLISAIAAAEAIHEKRHVGNNLSTRRLVKRKPSASVVRMTGGRAAQQLRRFGKATETAPSKEPQVEGTGKAEAQRNAYWTNKSVLGSDETKPGSLPLYKPTAEQRSAYIPNNHAL</sequence>
<organism evidence="3">
    <name type="scientific">Puccinia triticina (isolate 1-1 / race 1 (BBBD))</name>
    <name type="common">Brown leaf rust fungus</name>
    <dbReference type="NCBI Taxonomy" id="630390"/>
    <lineage>
        <taxon>Eukaryota</taxon>
        <taxon>Fungi</taxon>
        <taxon>Dikarya</taxon>
        <taxon>Basidiomycota</taxon>
        <taxon>Pucciniomycotina</taxon>
        <taxon>Pucciniomycetes</taxon>
        <taxon>Pucciniales</taxon>
        <taxon>Pucciniaceae</taxon>
        <taxon>Puccinia</taxon>
    </lineage>
</organism>
<evidence type="ECO:0000313" key="3">
    <source>
        <dbReference type="EMBL" id="OAW00110.1"/>
    </source>
</evidence>
<accession>A0A180H6E2</accession>
<proteinExistence type="predicted"/>
<keyword evidence="2" id="KW-0732">Signal</keyword>
<feature type="signal peptide" evidence="2">
    <location>
        <begin position="1"/>
        <end position="26"/>
    </location>
</feature>
<reference evidence="4" key="4">
    <citation type="submission" date="2025-05" db="UniProtKB">
        <authorList>
            <consortium name="EnsemblFungi"/>
        </authorList>
    </citation>
    <scope>IDENTIFICATION</scope>
    <source>
        <strain evidence="4">isolate 1-1 / race 1 (BBBD)</strain>
    </source>
</reference>
<protein>
    <recommendedName>
        <fullName evidence="6">RxLR effector protein</fullName>
    </recommendedName>
</protein>
<feature type="region of interest" description="Disordered" evidence="1">
    <location>
        <begin position="33"/>
        <end position="130"/>
    </location>
</feature>
<dbReference type="EMBL" id="ADAS02000001">
    <property type="protein sequence ID" value="OAW00110.1"/>
    <property type="molecule type" value="Genomic_DNA"/>
</dbReference>
<evidence type="ECO:0000256" key="1">
    <source>
        <dbReference type="SAM" id="MobiDB-lite"/>
    </source>
</evidence>
<evidence type="ECO:0000256" key="2">
    <source>
        <dbReference type="SAM" id="SignalP"/>
    </source>
</evidence>
<dbReference type="AlphaFoldDB" id="A0A180H6E2"/>
<gene>
    <name evidence="3" type="ORF">PTTG_25166</name>
</gene>